<proteinExistence type="predicted"/>
<organism evidence="5 6">
    <name type="scientific">Thioclava electrotropha</name>
    <dbReference type="NCBI Taxonomy" id="1549850"/>
    <lineage>
        <taxon>Bacteria</taxon>
        <taxon>Pseudomonadati</taxon>
        <taxon>Pseudomonadota</taxon>
        <taxon>Alphaproteobacteria</taxon>
        <taxon>Rhodobacterales</taxon>
        <taxon>Paracoccaceae</taxon>
        <taxon>Thioclava</taxon>
    </lineage>
</organism>
<evidence type="ECO:0000259" key="4">
    <source>
        <dbReference type="Pfam" id="PF13545"/>
    </source>
</evidence>
<dbReference type="RefSeq" id="WP_158522062.1">
    <property type="nucleotide sequence ID" value="NZ_CAJWUB010000023.1"/>
</dbReference>
<evidence type="ECO:0000256" key="1">
    <source>
        <dbReference type="ARBA" id="ARBA00023015"/>
    </source>
</evidence>
<dbReference type="Pfam" id="PF13545">
    <property type="entry name" value="HTH_Crp_2"/>
    <property type="match status" value="1"/>
</dbReference>
<dbReference type="InterPro" id="IPR036390">
    <property type="entry name" value="WH_DNA-bd_sf"/>
</dbReference>
<dbReference type="EMBL" id="CP053562">
    <property type="protein sequence ID" value="QPZ90860.1"/>
    <property type="molecule type" value="Genomic_DNA"/>
</dbReference>
<evidence type="ECO:0000313" key="5">
    <source>
        <dbReference type="EMBL" id="QPZ90860.1"/>
    </source>
</evidence>
<dbReference type="InterPro" id="IPR036388">
    <property type="entry name" value="WH-like_DNA-bd_sf"/>
</dbReference>
<keyword evidence="1" id="KW-0805">Transcription regulation</keyword>
<evidence type="ECO:0000313" key="6">
    <source>
        <dbReference type="Proteomes" id="UP000192422"/>
    </source>
</evidence>
<dbReference type="InterPro" id="IPR018490">
    <property type="entry name" value="cNMP-bd_dom_sf"/>
</dbReference>
<dbReference type="Gene3D" id="2.60.120.10">
    <property type="entry name" value="Jelly Rolls"/>
    <property type="match status" value="1"/>
</dbReference>
<dbReference type="SUPFAM" id="SSF46785">
    <property type="entry name" value="Winged helix' DNA-binding domain"/>
    <property type="match status" value="1"/>
</dbReference>
<feature type="domain" description="HTH crp-type" evidence="4">
    <location>
        <begin position="160"/>
        <end position="211"/>
    </location>
</feature>
<name>A0ABX6YST9_9RHOB</name>
<sequence>MENLSRKPDLAYLAELSQSQRAIPAGAALLPESTPLIVRVERGIAMRYTLLEDGRRQVEALVYPGDLCGLTSVLYGPGASYYEALTPMMLSSFDPADLHQPLPDGPDRTTTLVWLMTRELTRLSGWLASVGQRNANEGIAWFVMHAWERAEAVGLIEKDSAPFPFAQQVVADSLGLSLVHTNKTIRRLRDQGLFRIAGGRVRISSLPALRRAAAL</sequence>
<keyword evidence="3" id="KW-0804">Transcription</keyword>
<evidence type="ECO:0000256" key="3">
    <source>
        <dbReference type="ARBA" id="ARBA00023163"/>
    </source>
</evidence>
<protein>
    <submittedName>
        <fullName evidence="5">Crp/Fnr family transcriptional regulator</fullName>
    </submittedName>
</protein>
<dbReference type="InterPro" id="IPR012318">
    <property type="entry name" value="HTH_CRP"/>
</dbReference>
<keyword evidence="6" id="KW-1185">Reference proteome</keyword>
<dbReference type="Proteomes" id="UP000192422">
    <property type="component" value="Chromosome"/>
</dbReference>
<keyword evidence="2" id="KW-0238">DNA-binding</keyword>
<reference evidence="5 6" key="1">
    <citation type="submission" date="2020-05" db="EMBL/GenBank/DDBJ databases">
        <title>Thioclava electrotropha strain Elox9 finished genome.</title>
        <authorList>
            <person name="Rowe A.R."/>
            <person name="Wilbanks E.G."/>
        </authorList>
    </citation>
    <scope>NUCLEOTIDE SEQUENCE [LARGE SCALE GENOMIC DNA]</scope>
    <source>
        <strain evidence="5 6">Elox9</strain>
    </source>
</reference>
<dbReference type="InterPro" id="IPR014710">
    <property type="entry name" value="RmlC-like_jellyroll"/>
</dbReference>
<accession>A0ABX6YST9</accession>
<dbReference type="Gene3D" id="1.10.10.10">
    <property type="entry name" value="Winged helix-like DNA-binding domain superfamily/Winged helix DNA-binding domain"/>
    <property type="match status" value="1"/>
</dbReference>
<dbReference type="SUPFAM" id="SSF51206">
    <property type="entry name" value="cAMP-binding domain-like"/>
    <property type="match status" value="1"/>
</dbReference>
<evidence type="ECO:0000256" key="2">
    <source>
        <dbReference type="ARBA" id="ARBA00023125"/>
    </source>
</evidence>
<gene>
    <name evidence="5" type="ORF">AKL02_008025</name>
</gene>